<dbReference type="SUPFAM" id="SSF56112">
    <property type="entry name" value="Protein kinase-like (PK-like)"/>
    <property type="match status" value="1"/>
</dbReference>
<reference evidence="11 12" key="1">
    <citation type="submission" date="2024-01" db="EMBL/GenBank/DDBJ databases">
        <title>Genome mining of biosynthetic gene clusters to explore secondary metabolites of Streptomyces sp.</title>
        <authorList>
            <person name="Baig A."/>
            <person name="Ajitkumar Shintre N."/>
            <person name="Kumar H."/>
            <person name="Anbarasu A."/>
            <person name="Ramaiah S."/>
        </authorList>
    </citation>
    <scope>NUCLEOTIDE SEQUENCE [LARGE SCALE GENOMIC DNA]</scope>
    <source>
        <strain evidence="11 12">A01</strain>
    </source>
</reference>
<feature type="compositionally biased region" description="Polar residues" evidence="9">
    <location>
        <begin position="265"/>
        <end position="276"/>
    </location>
</feature>
<keyword evidence="5" id="KW-0547">Nucleotide-binding</keyword>
<evidence type="ECO:0000256" key="6">
    <source>
        <dbReference type="ARBA" id="ARBA00022777"/>
    </source>
</evidence>
<keyword evidence="8" id="KW-0206">Cytoskeleton</keyword>
<feature type="domain" description="Protein kinase" evidence="10">
    <location>
        <begin position="15"/>
        <end position="251"/>
    </location>
</feature>
<evidence type="ECO:0000313" key="12">
    <source>
        <dbReference type="Proteomes" id="UP001585053"/>
    </source>
</evidence>
<name>A0ABV5E184_9ACTN</name>
<dbReference type="SUPFAM" id="SSF82171">
    <property type="entry name" value="DPP6 N-terminal domain-like"/>
    <property type="match status" value="1"/>
</dbReference>
<dbReference type="InterPro" id="IPR015943">
    <property type="entry name" value="WD40/YVTN_repeat-like_dom_sf"/>
</dbReference>
<dbReference type="RefSeq" id="WP_376737789.1">
    <property type="nucleotide sequence ID" value="NZ_JAYMRS010000012.1"/>
</dbReference>
<feature type="region of interest" description="Disordered" evidence="9">
    <location>
        <begin position="264"/>
        <end position="284"/>
    </location>
</feature>
<evidence type="ECO:0000256" key="4">
    <source>
        <dbReference type="ARBA" id="ARBA00022679"/>
    </source>
</evidence>
<feature type="region of interest" description="Disordered" evidence="9">
    <location>
        <begin position="318"/>
        <end position="354"/>
    </location>
</feature>
<protein>
    <submittedName>
        <fullName evidence="11">Protein kinase</fullName>
    </submittedName>
</protein>
<dbReference type="InterPro" id="IPR000719">
    <property type="entry name" value="Prot_kinase_dom"/>
</dbReference>
<proteinExistence type="inferred from homology"/>
<dbReference type="PANTHER" id="PTHR43289">
    <property type="entry name" value="MITOGEN-ACTIVATED PROTEIN KINASE KINASE KINASE 20-RELATED"/>
    <property type="match status" value="1"/>
</dbReference>
<dbReference type="PROSITE" id="PS50011">
    <property type="entry name" value="PROTEIN_KINASE_DOM"/>
    <property type="match status" value="1"/>
</dbReference>
<evidence type="ECO:0000256" key="9">
    <source>
        <dbReference type="SAM" id="MobiDB-lite"/>
    </source>
</evidence>
<accession>A0ABV5E184</accession>
<evidence type="ECO:0000256" key="8">
    <source>
        <dbReference type="ARBA" id="ARBA00023212"/>
    </source>
</evidence>
<keyword evidence="8" id="KW-0963">Cytoplasm</keyword>
<evidence type="ECO:0000256" key="2">
    <source>
        <dbReference type="ARBA" id="ARBA00004647"/>
    </source>
</evidence>
<keyword evidence="12" id="KW-1185">Reference proteome</keyword>
<dbReference type="InterPro" id="IPR001245">
    <property type="entry name" value="Ser-Thr/Tyr_kinase_cat_dom"/>
</dbReference>
<dbReference type="InterPro" id="IPR011009">
    <property type="entry name" value="Kinase-like_dom_sf"/>
</dbReference>
<keyword evidence="6 11" id="KW-0418">Kinase</keyword>
<sequence length="678" mass="71764">MFPLHPHDPPSVGPYRLRARLGEDAYARVYLGTADGRDPVAVKIVRPEYATDPGFRSAFSRQVEAARGLPGRHVCSIRETDVRGAVPWAAVSRPLGPSLTDLVRDHGPLPADALPPLAQALAQGLADLHAAGLVHGSLWPDGVLMASRSALLADPGLEWATSDAGRRAPHPAFAAPEGGASPATDVFSWAATLCYAAGGVEGPAGLAHVPLQLRGLVDTCLKLDPRLRPSAVDLVRMLGGPAEPPAWPPRLRSVIDAVADRQRNALASPSDPSDTTDAGEGKRPGRGRLLALGAGALTLVVLGSVGAVIAYDRLGGPSETNDPGPEGTALVTDADCPDSSAHPAPETPLPSDVSLSNPVFSADGDVLATTSTEGLSIWDWREGEEIARPTDSVSVGSRSTPVFSPFGCTVVVPELVEPEGRDDSIILAHGYDLAAGTDTELLGPQDGPDEQGRWMSKPLNVQAFGFSPDGRRLAVTLDSRLGAEANTHVVDTETGEAGEPMLSRLQYTTTFVDDDHFATSTGDEIAIWNADTGEKVREFRGSTSTSLAVDVAGSRLAYLDDDRIVLVDTSDGDEIASFTREEFETDDSPLLLDLVIDPERNVLHANWMVSVGDAAWNHHPYAWDIETGEDLWAEAEDPVRYSGLALHPDGEVIAATTAADSRLVLLDPETFEPIDTLH</sequence>
<dbReference type="EMBL" id="JAYMRS010000012">
    <property type="protein sequence ID" value="MFB8770602.1"/>
    <property type="molecule type" value="Genomic_DNA"/>
</dbReference>
<comment type="similarity">
    <text evidence="3">Belongs to the protein kinase superfamily. NEK Ser/Thr protein kinase family. NIMA subfamily.</text>
</comment>
<dbReference type="Gene3D" id="2.130.10.10">
    <property type="entry name" value="YVTN repeat-like/Quinoprotein amine dehydrogenase"/>
    <property type="match status" value="2"/>
</dbReference>
<evidence type="ECO:0000313" key="11">
    <source>
        <dbReference type="EMBL" id="MFB8770602.1"/>
    </source>
</evidence>
<organism evidence="11 12">
    <name type="scientific">Nocardiopsis alba</name>
    <dbReference type="NCBI Taxonomy" id="53437"/>
    <lineage>
        <taxon>Bacteria</taxon>
        <taxon>Bacillati</taxon>
        <taxon>Actinomycetota</taxon>
        <taxon>Actinomycetes</taxon>
        <taxon>Streptosporangiales</taxon>
        <taxon>Nocardiopsidaceae</taxon>
        <taxon>Nocardiopsis</taxon>
    </lineage>
</organism>
<comment type="subcellular location">
    <subcellularLocation>
        <location evidence="1">Cytoplasm</location>
        <location evidence="1">Cytoskeleton</location>
        <location evidence="1">Microtubule organizing center</location>
        <location evidence="1">Centrosome</location>
    </subcellularLocation>
    <subcellularLocation>
        <location evidence="2">Cytoplasm</location>
        <location evidence="2">Cytoskeleton</location>
        <location evidence="2">Spindle pole</location>
    </subcellularLocation>
</comment>
<dbReference type="Gene3D" id="1.10.510.10">
    <property type="entry name" value="Transferase(Phosphotransferase) domain 1"/>
    <property type="match status" value="1"/>
</dbReference>
<evidence type="ECO:0000259" key="10">
    <source>
        <dbReference type="PROSITE" id="PS50011"/>
    </source>
</evidence>
<evidence type="ECO:0000256" key="1">
    <source>
        <dbReference type="ARBA" id="ARBA00004300"/>
    </source>
</evidence>
<gene>
    <name evidence="11" type="ORF">VSQ78_23115</name>
</gene>
<evidence type="ECO:0000256" key="5">
    <source>
        <dbReference type="ARBA" id="ARBA00022741"/>
    </source>
</evidence>
<evidence type="ECO:0000256" key="3">
    <source>
        <dbReference type="ARBA" id="ARBA00010886"/>
    </source>
</evidence>
<dbReference type="PANTHER" id="PTHR43289:SF34">
    <property type="entry name" value="SERINE_THREONINE-PROTEIN KINASE YBDM-RELATED"/>
    <property type="match status" value="1"/>
</dbReference>
<keyword evidence="4" id="KW-0808">Transferase</keyword>
<dbReference type="SMART" id="SM00220">
    <property type="entry name" value="S_TKc"/>
    <property type="match status" value="1"/>
</dbReference>
<dbReference type="GO" id="GO:0016301">
    <property type="term" value="F:kinase activity"/>
    <property type="evidence" value="ECO:0007669"/>
    <property type="project" value="UniProtKB-KW"/>
</dbReference>
<dbReference type="Pfam" id="PF07714">
    <property type="entry name" value="PK_Tyr_Ser-Thr"/>
    <property type="match status" value="1"/>
</dbReference>
<evidence type="ECO:0000256" key="7">
    <source>
        <dbReference type="ARBA" id="ARBA00022840"/>
    </source>
</evidence>
<keyword evidence="7" id="KW-0067">ATP-binding</keyword>
<comment type="caution">
    <text evidence="11">The sequence shown here is derived from an EMBL/GenBank/DDBJ whole genome shotgun (WGS) entry which is preliminary data.</text>
</comment>
<dbReference type="Gene3D" id="3.30.200.20">
    <property type="entry name" value="Phosphorylase Kinase, domain 1"/>
    <property type="match status" value="1"/>
</dbReference>
<dbReference type="Proteomes" id="UP001585053">
    <property type="component" value="Unassembled WGS sequence"/>
</dbReference>